<reference evidence="2" key="1">
    <citation type="submission" date="2021-01" db="EMBL/GenBank/DDBJ databases">
        <title>Modified the classification status of verrucomicrobia.</title>
        <authorList>
            <person name="Feng X."/>
        </authorList>
    </citation>
    <scope>NUCLEOTIDE SEQUENCE</scope>
    <source>
        <strain evidence="2">KCTC 12986</strain>
    </source>
</reference>
<gene>
    <name evidence="2" type="ORF">JIN78_17055</name>
</gene>
<dbReference type="InterPro" id="IPR011604">
    <property type="entry name" value="PDDEXK-like_dom_sf"/>
</dbReference>
<feature type="non-terminal residue" evidence="2">
    <location>
        <position position="1"/>
    </location>
</feature>
<organism evidence="2 3">
    <name type="scientific">Roseibacillus ishigakijimensis</name>
    <dbReference type="NCBI Taxonomy" id="454146"/>
    <lineage>
        <taxon>Bacteria</taxon>
        <taxon>Pseudomonadati</taxon>
        <taxon>Verrucomicrobiota</taxon>
        <taxon>Verrucomicrobiia</taxon>
        <taxon>Verrucomicrobiales</taxon>
        <taxon>Verrucomicrobiaceae</taxon>
        <taxon>Roseibacillus</taxon>
    </lineage>
</organism>
<keyword evidence="3" id="KW-1185">Reference proteome</keyword>
<feature type="domain" description="PD-(D/E)XK endonuclease-like" evidence="1">
    <location>
        <begin position="6"/>
        <end position="111"/>
    </location>
</feature>
<comment type="caution">
    <text evidence="2">The sequence shown here is derived from an EMBL/GenBank/DDBJ whole genome shotgun (WGS) entry which is preliminary data.</text>
</comment>
<dbReference type="RefSeq" id="WP_200393203.1">
    <property type="nucleotide sequence ID" value="NZ_JAENIO010000181.1"/>
</dbReference>
<evidence type="ECO:0000313" key="2">
    <source>
        <dbReference type="EMBL" id="MBK1835775.1"/>
    </source>
</evidence>
<dbReference type="InterPro" id="IPR038726">
    <property type="entry name" value="PDDEXK_AddAB-type"/>
</dbReference>
<protein>
    <submittedName>
        <fullName evidence="2">PD-(D/E)XK nuclease family protein</fullName>
    </submittedName>
</protein>
<dbReference type="Gene3D" id="3.90.320.10">
    <property type="match status" value="1"/>
</dbReference>
<evidence type="ECO:0000259" key="1">
    <source>
        <dbReference type="Pfam" id="PF12705"/>
    </source>
</evidence>
<name>A0A934VP63_9BACT</name>
<dbReference type="Proteomes" id="UP000604083">
    <property type="component" value="Unassembled WGS sequence"/>
</dbReference>
<proteinExistence type="predicted"/>
<accession>A0A934VP63</accession>
<sequence>IPGLSVPLTGAMDLVEQDFTPIDFKSAASKPNADSAMLDHEIQLVSYQLLLEAIGETPSKLDLIFLVKTKTPQVIRISSPPADEHRKRRVTALLEIAVTGIANERFHPQPG</sequence>
<feature type="non-terminal residue" evidence="2">
    <location>
        <position position="111"/>
    </location>
</feature>
<dbReference type="Pfam" id="PF12705">
    <property type="entry name" value="PDDEXK_1"/>
    <property type="match status" value="1"/>
</dbReference>
<dbReference type="AlphaFoldDB" id="A0A934VP63"/>
<evidence type="ECO:0000313" key="3">
    <source>
        <dbReference type="Proteomes" id="UP000604083"/>
    </source>
</evidence>
<dbReference type="EMBL" id="JAENIO010000181">
    <property type="protein sequence ID" value="MBK1835775.1"/>
    <property type="molecule type" value="Genomic_DNA"/>
</dbReference>